<feature type="domain" description="Pyruvate kinase barrel" evidence="15">
    <location>
        <begin position="11"/>
        <end position="328"/>
    </location>
</feature>
<evidence type="ECO:0000256" key="1">
    <source>
        <dbReference type="ARBA" id="ARBA00001958"/>
    </source>
</evidence>
<proteinExistence type="inferred from homology"/>
<keyword evidence="18" id="KW-1185">Reference proteome</keyword>
<reference evidence="17 18" key="1">
    <citation type="submission" date="2020-08" db="EMBL/GenBank/DDBJ databases">
        <title>Genomic Encyclopedia of Type Strains, Phase IV (KMG-IV): sequencing the most valuable type-strain genomes for metagenomic binning, comparative biology and taxonomic classification.</title>
        <authorList>
            <person name="Goeker M."/>
        </authorList>
    </citation>
    <scope>NUCLEOTIDE SEQUENCE [LARGE SCALE GENOMIC DNA]</scope>
    <source>
        <strain evidence="17 18">DSM 24194</strain>
    </source>
</reference>
<evidence type="ECO:0000256" key="2">
    <source>
        <dbReference type="ARBA" id="ARBA00004997"/>
    </source>
</evidence>
<evidence type="ECO:0000256" key="3">
    <source>
        <dbReference type="ARBA" id="ARBA00008663"/>
    </source>
</evidence>
<dbReference type="Gene3D" id="3.40.1380.20">
    <property type="entry name" value="Pyruvate kinase, C-terminal domain"/>
    <property type="match status" value="1"/>
</dbReference>
<evidence type="ECO:0000313" key="18">
    <source>
        <dbReference type="Proteomes" id="UP000578569"/>
    </source>
</evidence>
<keyword evidence="10 14" id="KW-0460">Magnesium</keyword>
<keyword evidence="6" id="KW-0479">Metal-binding</keyword>
<keyword evidence="11 14" id="KW-0324">Glycolysis</keyword>
<evidence type="ECO:0000256" key="6">
    <source>
        <dbReference type="ARBA" id="ARBA00022723"/>
    </source>
</evidence>
<dbReference type="InterPro" id="IPR015795">
    <property type="entry name" value="Pyrv_Knase_C"/>
</dbReference>
<evidence type="ECO:0000313" key="17">
    <source>
        <dbReference type="EMBL" id="MBB3763051.1"/>
    </source>
</evidence>
<dbReference type="NCBIfam" id="NF004978">
    <property type="entry name" value="PRK06354.1"/>
    <property type="match status" value="1"/>
</dbReference>
<dbReference type="SUPFAM" id="SSF52935">
    <property type="entry name" value="PK C-terminal domain-like"/>
    <property type="match status" value="1"/>
</dbReference>
<name>A0A839YRY4_9SPHN</name>
<evidence type="ECO:0000259" key="16">
    <source>
        <dbReference type="Pfam" id="PF02887"/>
    </source>
</evidence>
<evidence type="ECO:0000256" key="8">
    <source>
        <dbReference type="ARBA" id="ARBA00022777"/>
    </source>
</evidence>
<comment type="similarity">
    <text evidence="3 14">Belongs to the pyruvate kinase family.</text>
</comment>
<sequence>MMARTLKPRGRKVKILATLGPASDTPEMIEKLMRAGADAFRINMSHGEQADKAALVQHIRGLEDVLGRPTTILFDLQGPKLRVGTFAEGKAKLKKGDRFTLDRSDAPGNSERVQLPHPELFDAIREGSRLLIDDGKMRLRVLEAGADAIVTEVEVSGTIRDRKGVNVPDVLIPIPALTEKDRSDLEFALEQGADWIALSFVQRPEDVAEARELIGDRAGIMAKIEKPQAVECLEDILTLADAVMVARGDLGVELPPEKVPPVQNRIVATARHYGKPVVVATQMLESMINSPTPTRAEVNDVADAIYDGADAVMLSAESAAGKYPVKAVKMMDRIGRAVEEDERFGDRVHFTETSPEATTADALAESARGIARTISATAMCCYTSSGSTARRIVRERPPVTTLVMTASRQVARRLGILWGSHAVHTRDVTNFEEMVGKARRMALRHHIAGKDDRLVIMAGVPFGTSGSTNVIHVVKLTGDELDIYQRKLDLDGALSD</sequence>
<dbReference type="UniPathway" id="UPA00109">
    <property type="reaction ID" value="UER00188"/>
</dbReference>
<feature type="domain" description="Pyruvate kinase C-terminal" evidence="16">
    <location>
        <begin position="361"/>
        <end position="474"/>
    </location>
</feature>
<evidence type="ECO:0000256" key="9">
    <source>
        <dbReference type="ARBA" id="ARBA00022840"/>
    </source>
</evidence>
<keyword evidence="9" id="KW-0067">ATP-binding</keyword>
<dbReference type="EC" id="2.7.1.40" evidence="4 13"/>
<comment type="cofactor">
    <cofactor evidence="1">
        <name>K(+)</name>
        <dbReference type="ChEBI" id="CHEBI:29103"/>
    </cofactor>
</comment>
<comment type="catalytic activity">
    <reaction evidence="14">
        <text>pyruvate + ATP = phosphoenolpyruvate + ADP + H(+)</text>
        <dbReference type="Rhea" id="RHEA:18157"/>
        <dbReference type="ChEBI" id="CHEBI:15361"/>
        <dbReference type="ChEBI" id="CHEBI:15378"/>
        <dbReference type="ChEBI" id="CHEBI:30616"/>
        <dbReference type="ChEBI" id="CHEBI:58702"/>
        <dbReference type="ChEBI" id="CHEBI:456216"/>
        <dbReference type="EC" id="2.7.1.40"/>
    </reaction>
</comment>
<dbReference type="GO" id="GO:0030955">
    <property type="term" value="F:potassium ion binding"/>
    <property type="evidence" value="ECO:0007669"/>
    <property type="project" value="UniProtKB-UniRule"/>
</dbReference>
<accession>A0A839YRY4</accession>
<dbReference type="InterPro" id="IPR015793">
    <property type="entry name" value="Pyrv_Knase_brl"/>
</dbReference>
<dbReference type="InterPro" id="IPR018209">
    <property type="entry name" value="Pyrv_Knase_AS"/>
</dbReference>
<dbReference type="GO" id="GO:0004743">
    <property type="term" value="F:pyruvate kinase activity"/>
    <property type="evidence" value="ECO:0007669"/>
    <property type="project" value="UniProtKB-UniRule"/>
</dbReference>
<dbReference type="Pfam" id="PF02887">
    <property type="entry name" value="PK_C"/>
    <property type="match status" value="1"/>
</dbReference>
<evidence type="ECO:0000259" key="15">
    <source>
        <dbReference type="Pfam" id="PF00224"/>
    </source>
</evidence>
<gene>
    <name evidence="17" type="ORF">FHS50_000074</name>
</gene>
<comment type="pathway">
    <text evidence="2 14">Carbohydrate degradation; glycolysis; pyruvate from D-glyceraldehyde 3-phosphate: step 5/5.</text>
</comment>
<dbReference type="NCBIfam" id="TIGR01064">
    <property type="entry name" value="pyruv_kin"/>
    <property type="match status" value="1"/>
</dbReference>
<evidence type="ECO:0000256" key="4">
    <source>
        <dbReference type="ARBA" id="ARBA00012142"/>
    </source>
</evidence>
<evidence type="ECO:0000256" key="7">
    <source>
        <dbReference type="ARBA" id="ARBA00022741"/>
    </source>
</evidence>
<dbReference type="InterPro" id="IPR040442">
    <property type="entry name" value="Pyrv_kinase-like_dom_sf"/>
</dbReference>
<keyword evidence="7" id="KW-0547">Nucleotide-binding</keyword>
<keyword evidence="12 17" id="KW-0670">Pyruvate</keyword>
<dbReference type="EMBL" id="JACICF010000001">
    <property type="protein sequence ID" value="MBB3763051.1"/>
    <property type="molecule type" value="Genomic_DNA"/>
</dbReference>
<dbReference type="GO" id="GO:0000287">
    <property type="term" value="F:magnesium ion binding"/>
    <property type="evidence" value="ECO:0007669"/>
    <property type="project" value="UniProtKB-UniRule"/>
</dbReference>
<dbReference type="NCBIfam" id="NF004886">
    <property type="entry name" value="PRK06247.1"/>
    <property type="match status" value="1"/>
</dbReference>
<dbReference type="SUPFAM" id="SSF51621">
    <property type="entry name" value="Phosphoenolpyruvate/pyruvate domain"/>
    <property type="match status" value="1"/>
</dbReference>
<dbReference type="NCBIfam" id="NF004491">
    <property type="entry name" value="PRK05826.1"/>
    <property type="match status" value="1"/>
</dbReference>
<dbReference type="AlphaFoldDB" id="A0A839YRY4"/>
<evidence type="ECO:0000256" key="11">
    <source>
        <dbReference type="ARBA" id="ARBA00023152"/>
    </source>
</evidence>
<dbReference type="InterPro" id="IPR015813">
    <property type="entry name" value="Pyrv/PenolPyrv_kinase-like_dom"/>
</dbReference>
<dbReference type="InterPro" id="IPR036918">
    <property type="entry name" value="Pyrv_Knase_C_sf"/>
</dbReference>
<evidence type="ECO:0000256" key="5">
    <source>
        <dbReference type="ARBA" id="ARBA00022679"/>
    </source>
</evidence>
<evidence type="ECO:0000256" key="10">
    <source>
        <dbReference type="ARBA" id="ARBA00022842"/>
    </source>
</evidence>
<dbReference type="PANTHER" id="PTHR11817">
    <property type="entry name" value="PYRUVATE KINASE"/>
    <property type="match status" value="1"/>
</dbReference>
<dbReference type="GO" id="GO:0016301">
    <property type="term" value="F:kinase activity"/>
    <property type="evidence" value="ECO:0007669"/>
    <property type="project" value="UniProtKB-KW"/>
</dbReference>
<dbReference type="InterPro" id="IPR011037">
    <property type="entry name" value="Pyrv_Knase-like_insert_dom_sf"/>
</dbReference>
<evidence type="ECO:0000256" key="13">
    <source>
        <dbReference type="NCBIfam" id="TIGR01064"/>
    </source>
</evidence>
<keyword evidence="8 14" id="KW-0418">Kinase</keyword>
<dbReference type="InterPro" id="IPR001697">
    <property type="entry name" value="Pyr_Knase"/>
</dbReference>
<protein>
    <recommendedName>
        <fullName evidence="4 13">Pyruvate kinase</fullName>
        <ecNumber evidence="4 13">2.7.1.40</ecNumber>
    </recommendedName>
</protein>
<evidence type="ECO:0000256" key="14">
    <source>
        <dbReference type="RuleBase" id="RU000504"/>
    </source>
</evidence>
<dbReference type="PROSITE" id="PS00110">
    <property type="entry name" value="PYRUVATE_KINASE"/>
    <property type="match status" value="1"/>
</dbReference>
<dbReference type="Proteomes" id="UP000578569">
    <property type="component" value="Unassembled WGS sequence"/>
</dbReference>
<dbReference type="Pfam" id="PF00224">
    <property type="entry name" value="PK"/>
    <property type="match status" value="1"/>
</dbReference>
<organism evidence="17 18">
    <name type="scientific">Sphingomicrobium lutaoense</name>
    <dbReference type="NCBI Taxonomy" id="515949"/>
    <lineage>
        <taxon>Bacteria</taxon>
        <taxon>Pseudomonadati</taxon>
        <taxon>Pseudomonadota</taxon>
        <taxon>Alphaproteobacteria</taxon>
        <taxon>Sphingomonadales</taxon>
        <taxon>Sphingomonadaceae</taxon>
        <taxon>Sphingomicrobium</taxon>
    </lineage>
</organism>
<comment type="caution">
    <text evidence="17">The sequence shown here is derived from an EMBL/GenBank/DDBJ whole genome shotgun (WGS) entry which is preliminary data.</text>
</comment>
<dbReference type="InterPro" id="IPR015806">
    <property type="entry name" value="Pyrv_Knase_insert_dom_sf"/>
</dbReference>
<dbReference type="FunFam" id="2.40.33.10:FF:000001">
    <property type="entry name" value="Pyruvate kinase"/>
    <property type="match status" value="1"/>
</dbReference>
<dbReference type="SUPFAM" id="SSF50800">
    <property type="entry name" value="PK beta-barrel domain-like"/>
    <property type="match status" value="1"/>
</dbReference>
<dbReference type="Gene3D" id="3.20.20.60">
    <property type="entry name" value="Phosphoenolpyruvate-binding domains"/>
    <property type="match status" value="1"/>
</dbReference>
<evidence type="ECO:0000256" key="12">
    <source>
        <dbReference type="ARBA" id="ARBA00023317"/>
    </source>
</evidence>
<dbReference type="GO" id="GO:0005524">
    <property type="term" value="F:ATP binding"/>
    <property type="evidence" value="ECO:0007669"/>
    <property type="project" value="UniProtKB-KW"/>
</dbReference>
<dbReference type="PRINTS" id="PR01050">
    <property type="entry name" value="PYRUVTKNASE"/>
</dbReference>
<dbReference type="Gene3D" id="2.40.33.10">
    <property type="entry name" value="PK beta-barrel domain-like"/>
    <property type="match status" value="1"/>
</dbReference>
<keyword evidence="5 14" id="KW-0808">Transferase</keyword>